<dbReference type="GO" id="GO:0009243">
    <property type="term" value="P:O antigen biosynthetic process"/>
    <property type="evidence" value="ECO:0007669"/>
    <property type="project" value="InterPro"/>
</dbReference>
<evidence type="ECO:0000259" key="1">
    <source>
        <dbReference type="Pfam" id="PF00483"/>
    </source>
</evidence>
<protein>
    <recommendedName>
        <fullName evidence="1">Nucleotidyl transferase domain-containing protein</fullName>
    </recommendedName>
</protein>
<proteinExistence type="predicted"/>
<dbReference type="NCBIfam" id="TIGR02623">
    <property type="entry name" value="G1P_cyt_trans"/>
    <property type="match status" value="1"/>
</dbReference>
<dbReference type="AlphaFoldDB" id="A0A0F9KEY9"/>
<dbReference type="InterPro" id="IPR013446">
    <property type="entry name" value="G1P_cyt_trans-like"/>
</dbReference>
<dbReference type="Gene3D" id="3.90.550.10">
    <property type="entry name" value="Spore Coat Polysaccharide Biosynthesis Protein SpsA, Chain A"/>
    <property type="match status" value="1"/>
</dbReference>
<dbReference type="Pfam" id="PF00483">
    <property type="entry name" value="NTP_transferase"/>
    <property type="match status" value="1"/>
</dbReference>
<accession>A0A0F9KEY9</accession>
<dbReference type="SUPFAM" id="SSF53448">
    <property type="entry name" value="Nucleotide-diphospho-sugar transferases"/>
    <property type="match status" value="1"/>
</dbReference>
<dbReference type="GO" id="GO:0047343">
    <property type="term" value="F:glucose-1-phosphate cytidylyltransferase activity"/>
    <property type="evidence" value="ECO:0007669"/>
    <property type="project" value="InterPro"/>
</dbReference>
<reference evidence="2" key="1">
    <citation type="journal article" date="2015" name="Nature">
        <title>Complex archaea that bridge the gap between prokaryotes and eukaryotes.</title>
        <authorList>
            <person name="Spang A."/>
            <person name="Saw J.H."/>
            <person name="Jorgensen S.L."/>
            <person name="Zaremba-Niedzwiedzka K."/>
            <person name="Martijn J."/>
            <person name="Lind A.E."/>
            <person name="van Eijk R."/>
            <person name="Schleper C."/>
            <person name="Guy L."/>
            <person name="Ettema T.J."/>
        </authorList>
    </citation>
    <scope>NUCLEOTIDE SEQUENCE</scope>
</reference>
<gene>
    <name evidence="2" type="ORF">LCGC14_1642730</name>
</gene>
<dbReference type="InterPro" id="IPR029044">
    <property type="entry name" value="Nucleotide-diphossugar_trans"/>
</dbReference>
<evidence type="ECO:0000313" key="2">
    <source>
        <dbReference type="EMBL" id="KKM20713.1"/>
    </source>
</evidence>
<dbReference type="EMBL" id="LAZR01013709">
    <property type="protein sequence ID" value="KKM20713.1"/>
    <property type="molecule type" value="Genomic_DNA"/>
</dbReference>
<sequence>MKVVILAGGWGTRLGHLTEIIPKPMVKIGNKPILWHIMKLYSFYGHDDFIICLGVKADVIKDYFYHFDIKNNDFTIDLSNNNIKFYNPHQGTNWRVSLINTGLNTLKGGRIKRIEKFLDPDMNMVTYGDGLADINVQKLVKYHKSHGKIMTISGVHAPARFGEISERDGSIKVFHEKPQTSVGLINGGFMIFNNTLLDYLTPNEDCDLERVVFDELTAVGELMVYKHEGKWECMDHERDVEHLNKLWKNNQAFWKLWE</sequence>
<dbReference type="InterPro" id="IPR005835">
    <property type="entry name" value="NTP_transferase_dom"/>
</dbReference>
<feature type="domain" description="Nucleotidyl transferase" evidence="1">
    <location>
        <begin position="2"/>
        <end position="251"/>
    </location>
</feature>
<dbReference type="PANTHER" id="PTHR47183">
    <property type="entry name" value="GLUCOSE-1-PHOSPHATE CYTIDYLYLTRANSFERASE-RELATED"/>
    <property type="match status" value="1"/>
</dbReference>
<comment type="caution">
    <text evidence="2">The sequence shown here is derived from an EMBL/GenBank/DDBJ whole genome shotgun (WGS) entry which is preliminary data.</text>
</comment>
<organism evidence="2">
    <name type="scientific">marine sediment metagenome</name>
    <dbReference type="NCBI Taxonomy" id="412755"/>
    <lineage>
        <taxon>unclassified sequences</taxon>
        <taxon>metagenomes</taxon>
        <taxon>ecological metagenomes</taxon>
    </lineage>
</organism>
<dbReference type="PANTHER" id="PTHR47183:SF2">
    <property type="entry name" value="GLUCOSE-1-PHOSPHATE CYTIDYLYLTRANSFERASE-RELATED"/>
    <property type="match status" value="1"/>
</dbReference>
<dbReference type="InterPro" id="IPR046981">
    <property type="entry name" value="G1P_cyt_trans"/>
</dbReference>
<name>A0A0F9KEY9_9ZZZZ</name>